<evidence type="ECO:0000313" key="2">
    <source>
        <dbReference type="EMBL" id="MFC0384529.1"/>
    </source>
</evidence>
<dbReference type="Pfam" id="PF10011">
    <property type="entry name" value="DUF2254"/>
    <property type="match status" value="1"/>
</dbReference>
<keyword evidence="3" id="KW-1185">Reference proteome</keyword>
<evidence type="ECO:0000256" key="1">
    <source>
        <dbReference type="SAM" id="Phobius"/>
    </source>
</evidence>
<name>A0ABV6ILN6_9PROT</name>
<feature type="transmembrane region" description="Helical" evidence="1">
    <location>
        <begin position="59"/>
        <end position="85"/>
    </location>
</feature>
<sequence length="416" mass="43669">MAGTSRWRWLIGQLWGRLWFRSTLFSLGGIAAALGAVAIGPFVPSGASRQIGADAVGDILGILAASMLTVATFSLSTLVAAYAAATNTATPRATTLLMEDSTAQNALGTFIGAFLFSMVGIIALSTGLYGEEGRLVLFLATLVVVALVVITLLRWFDRLPRMGRMSETMSRVEEAAAEALRERAWSPHLGGTPARPEPPPGGHAIRAEGTGYVVHLDLEALEKAASGLGGLQLQAVPGKHVHRNAVLGWTRAAPDAGAEDAIRAAILLGADRSFRQDPRFGLLVLSEIASRALSDAVNDAGTAIRVLAGGLQVFDAWCHPGKPPGDLPRYPSLAIPALDPRELVEDLYRPIARAGAANPAVMERLLKSLAALPEIGGDPLRAPAEAEARRALALAEAAIGPGEDHTALRALAPPWR</sequence>
<dbReference type="Proteomes" id="UP001589789">
    <property type="component" value="Unassembled WGS sequence"/>
</dbReference>
<dbReference type="InterPro" id="IPR018723">
    <property type="entry name" value="DUF2254_membrane"/>
</dbReference>
<gene>
    <name evidence="2" type="ORF">ACFFIC_03070</name>
</gene>
<accession>A0ABV6ILN6</accession>
<comment type="caution">
    <text evidence="2">The sequence shown here is derived from an EMBL/GenBank/DDBJ whole genome shotgun (WGS) entry which is preliminary data.</text>
</comment>
<feature type="transmembrane region" description="Helical" evidence="1">
    <location>
        <begin position="18"/>
        <end position="39"/>
    </location>
</feature>
<evidence type="ECO:0000313" key="3">
    <source>
        <dbReference type="Proteomes" id="UP001589789"/>
    </source>
</evidence>
<feature type="transmembrane region" description="Helical" evidence="1">
    <location>
        <begin position="135"/>
        <end position="156"/>
    </location>
</feature>
<keyword evidence="1" id="KW-0472">Membrane</keyword>
<feature type="transmembrane region" description="Helical" evidence="1">
    <location>
        <begin position="106"/>
        <end position="129"/>
    </location>
</feature>
<keyword evidence="1" id="KW-1133">Transmembrane helix</keyword>
<keyword evidence="1" id="KW-0812">Transmembrane</keyword>
<protein>
    <submittedName>
        <fullName evidence="2">DUF2254 domain-containing protein</fullName>
    </submittedName>
</protein>
<organism evidence="2 3">
    <name type="scientific">Muricoccus vinaceus</name>
    <dbReference type="NCBI Taxonomy" id="424704"/>
    <lineage>
        <taxon>Bacteria</taxon>
        <taxon>Pseudomonadati</taxon>
        <taxon>Pseudomonadota</taxon>
        <taxon>Alphaproteobacteria</taxon>
        <taxon>Acetobacterales</taxon>
        <taxon>Roseomonadaceae</taxon>
        <taxon>Muricoccus</taxon>
    </lineage>
</organism>
<dbReference type="RefSeq" id="WP_377048590.1">
    <property type="nucleotide sequence ID" value="NZ_JBHLVZ010000002.1"/>
</dbReference>
<proteinExistence type="predicted"/>
<dbReference type="EMBL" id="JBHLVZ010000002">
    <property type="protein sequence ID" value="MFC0384529.1"/>
    <property type="molecule type" value="Genomic_DNA"/>
</dbReference>
<reference evidence="2 3" key="1">
    <citation type="submission" date="2024-09" db="EMBL/GenBank/DDBJ databases">
        <authorList>
            <person name="Sun Q."/>
            <person name="Mori K."/>
        </authorList>
    </citation>
    <scope>NUCLEOTIDE SEQUENCE [LARGE SCALE GENOMIC DNA]</scope>
    <source>
        <strain evidence="2 3">CCM 7468</strain>
    </source>
</reference>